<dbReference type="OrthoDB" id="9765468at2"/>
<dbReference type="Pfam" id="PF00391">
    <property type="entry name" value="PEP-utilizers"/>
    <property type="match status" value="1"/>
</dbReference>
<dbReference type="Proteomes" id="UP000253628">
    <property type="component" value="Unassembled WGS sequence"/>
</dbReference>
<keyword evidence="3" id="KW-1185">Reference proteome</keyword>
<comment type="caution">
    <text evidence="2">The sequence shown here is derived from an EMBL/GenBank/DDBJ whole genome shotgun (WGS) entry which is preliminary data.</text>
</comment>
<dbReference type="SUPFAM" id="SSF52009">
    <property type="entry name" value="Phosphohistidine domain"/>
    <property type="match status" value="1"/>
</dbReference>
<dbReference type="NCBIfam" id="NF006153">
    <property type="entry name" value="PRK08296.1-5"/>
    <property type="match status" value="1"/>
</dbReference>
<dbReference type="InterPro" id="IPR008279">
    <property type="entry name" value="PEP-util_enz_mobile_dom"/>
</dbReference>
<organism evidence="2 3">
    <name type="scientific">Eoetvoesiella caeni</name>
    <dbReference type="NCBI Taxonomy" id="645616"/>
    <lineage>
        <taxon>Bacteria</taxon>
        <taxon>Pseudomonadati</taxon>
        <taxon>Pseudomonadota</taxon>
        <taxon>Betaproteobacteria</taxon>
        <taxon>Burkholderiales</taxon>
        <taxon>Alcaligenaceae</taxon>
        <taxon>Eoetvoesiella</taxon>
    </lineage>
</organism>
<keyword evidence="2" id="KW-0418">Kinase</keyword>
<dbReference type="PANTHER" id="PTHR43615">
    <property type="entry name" value="PHOSPHOENOLPYRUVATE SYNTHASE-RELATED"/>
    <property type="match status" value="1"/>
</dbReference>
<name>A0A366HCD0_9BURK</name>
<dbReference type="Gene3D" id="3.50.30.10">
    <property type="entry name" value="Phosphohistidine domain"/>
    <property type="match status" value="1"/>
</dbReference>
<dbReference type="GO" id="GO:0016301">
    <property type="term" value="F:kinase activity"/>
    <property type="evidence" value="ECO:0007669"/>
    <property type="project" value="UniProtKB-KW"/>
</dbReference>
<reference evidence="2 3" key="1">
    <citation type="submission" date="2018-06" db="EMBL/GenBank/DDBJ databases">
        <title>Genomic Encyclopedia of Type Strains, Phase IV (KMG-IV): sequencing the most valuable type-strain genomes for metagenomic binning, comparative biology and taxonomic classification.</title>
        <authorList>
            <person name="Goeker M."/>
        </authorList>
    </citation>
    <scope>NUCLEOTIDE SEQUENCE [LARGE SCALE GENOMIC DNA]</scope>
    <source>
        <strain evidence="2 3">DSM 25520</strain>
    </source>
</reference>
<dbReference type="InterPro" id="IPR036637">
    <property type="entry name" value="Phosphohistidine_dom_sf"/>
</dbReference>
<feature type="domain" description="PEP-utilising enzyme mobile" evidence="1">
    <location>
        <begin position="531"/>
        <end position="601"/>
    </location>
</feature>
<evidence type="ECO:0000313" key="2">
    <source>
        <dbReference type="EMBL" id="RBP38865.1"/>
    </source>
</evidence>
<protein>
    <submittedName>
        <fullName evidence="2">Pyruvate,water dikinase</fullName>
    </submittedName>
</protein>
<dbReference type="EMBL" id="QNRQ01000006">
    <property type="protein sequence ID" value="RBP38865.1"/>
    <property type="molecule type" value="Genomic_DNA"/>
</dbReference>
<dbReference type="AlphaFoldDB" id="A0A366HCD0"/>
<keyword evidence="2" id="KW-0670">Pyruvate</keyword>
<keyword evidence="2" id="KW-0808">Transferase</keyword>
<gene>
    <name evidence="2" type="ORF">DFR37_106159</name>
</gene>
<dbReference type="PANTHER" id="PTHR43615:SF1">
    <property type="entry name" value="PPDK_N DOMAIN-CONTAINING PROTEIN"/>
    <property type="match status" value="1"/>
</dbReference>
<dbReference type="NCBIfam" id="NF006150">
    <property type="entry name" value="PRK08296.1-2"/>
    <property type="match status" value="1"/>
</dbReference>
<evidence type="ECO:0000259" key="1">
    <source>
        <dbReference type="Pfam" id="PF00391"/>
    </source>
</evidence>
<evidence type="ECO:0000313" key="3">
    <source>
        <dbReference type="Proteomes" id="UP000253628"/>
    </source>
</evidence>
<accession>A0A366HCD0</accession>
<sequence length="608" mass="68381">MNAITDRFAYLHEAKTPVGAEGWERMYPYFLTTQPEGRESEDARFWFADSMHWSRAVHPFDSIGAEAVYYGCGINGARSIVLPAALGLDVRMVNGFVYICPQAVTDPAEVERRLALFQERAGHYYKNWDSLYDNWKKKMTDVVQRMNSLQFAPLPELEPIEVVLEGRGRSVSWDLVENYHQLVDDFFLVWQYHFEMLGLGYGAYLVFFGLCKKAFPEIQDQTIARMVAGVEGMAFRPDDELRKLAKLAVELKLGAPIVDGGSAADILDNVSKLPGAERWLAAFEEARYPWFNYFAEYGFLHDQETWNGNLSIPLLAIGRYIQRLNKGEVIDRPVEQLHEDRDEIVAEYRALLAPDEALAFDEALALSRNVFPYIEEHNIYVEHWSHAVFWEKIRDLANVFTQAGFFREAGDFYYLNRFEIDQALFDLVESWAIGVPARGVRHWQHEIASRRKIMAALRSETAAPAYGTPPDEVTDPFAIMNYGVTTERVQEWLNQARGGGTGRLQGIGASPGVVEGVVRVIRHEDEISHLQAGEILVAAITAPSWASAFSVVAGVVTDIGGLMSHAAIVCREYGMPAVVSTGFATAQLKTGQRVRIDGYKGTVEPLSV</sequence>
<proteinExistence type="predicted"/>
<dbReference type="RefSeq" id="WP_113933708.1">
    <property type="nucleotide sequence ID" value="NZ_JACCEU010000007.1"/>
</dbReference>
<dbReference type="InterPro" id="IPR051549">
    <property type="entry name" value="PEP_Utilizing_Enz"/>
</dbReference>